<dbReference type="PROSITE" id="PS51257">
    <property type="entry name" value="PROKAR_LIPOPROTEIN"/>
    <property type="match status" value="1"/>
</dbReference>
<evidence type="ECO:0000313" key="3">
    <source>
        <dbReference type="Proteomes" id="UP000272771"/>
    </source>
</evidence>
<feature type="chain" id="PRO_5019539834" description="Lipoprotein" evidence="1">
    <location>
        <begin position="22"/>
        <end position="83"/>
    </location>
</feature>
<dbReference type="EMBL" id="LR134533">
    <property type="protein sequence ID" value="VEJ50114.1"/>
    <property type="molecule type" value="Genomic_DNA"/>
</dbReference>
<evidence type="ECO:0008006" key="4">
    <source>
        <dbReference type="Google" id="ProtNLM"/>
    </source>
</evidence>
<protein>
    <recommendedName>
        <fullName evidence="4">Lipoprotein</fullName>
    </recommendedName>
</protein>
<evidence type="ECO:0000256" key="1">
    <source>
        <dbReference type="SAM" id="SignalP"/>
    </source>
</evidence>
<accession>A0A448VK34</accession>
<keyword evidence="3" id="KW-1185">Reference proteome</keyword>
<sequence>MKTMKIILSCCALAVLVSACGSPRQLQPYRYWFKEGVSQEATADQVGHCRHEVRASDLSREQAAKLIGYCMRAKGYIVMTGYR</sequence>
<evidence type="ECO:0000313" key="2">
    <source>
        <dbReference type="EMBL" id="VEJ50114.1"/>
    </source>
</evidence>
<name>A0A448VK34_9NEIS</name>
<keyword evidence="1" id="KW-0732">Signal</keyword>
<dbReference type="RefSeq" id="WP_126382074.1">
    <property type="nucleotide sequence ID" value="NZ_CAUJRG010000004.1"/>
</dbReference>
<reference evidence="2 3" key="1">
    <citation type="submission" date="2018-12" db="EMBL/GenBank/DDBJ databases">
        <authorList>
            <consortium name="Pathogen Informatics"/>
        </authorList>
    </citation>
    <scope>NUCLEOTIDE SEQUENCE [LARGE SCALE GENOMIC DNA]</scope>
    <source>
        <strain evidence="2 3">NCTC12742</strain>
    </source>
</reference>
<feature type="signal peptide" evidence="1">
    <location>
        <begin position="1"/>
        <end position="21"/>
    </location>
</feature>
<organism evidence="2 3">
    <name type="scientific">Neisseria weaveri</name>
    <dbReference type="NCBI Taxonomy" id="28091"/>
    <lineage>
        <taxon>Bacteria</taxon>
        <taxon>Pseudomonadati</taxon>
        <taxon>Pseudomonadota</taxon>
        <taxon>Betaproteobacteria</taxon>
        <taxon>Neisseriales</taxon>
        <taxon>Neisseriaceae</taxon>
        <taxon>Neisseria</taxon>
    </lineage>
</organism>
<proteinExistence type="predicted"/>
<dbReference type="OrthoDB" id="8912011at2"/>
<gene>
    <name evidence="2" type="ORF">NCTC12742_00525</name>
</gene>
<dbReference type="Proteomes" id="UP000272771">
    <property type="component" value="Chromosome"/>
</dbReference>
<dbReference type="AlphaFoldDB" id="A0A448VK34"/>